<keyword evidence="2" id="KW-1185">Reference proteome</keyword>
<name>A0A8J3DT24_9HYPH</name>
<gene>
    <name evidence="1" type="ORF">GCM10010136_32320</name>
</gene>
<accession>A0A8J3DT24</accession>
<protein>
    <submittedName>
        <fullName evidence="1">Uncharacterized protein</fullName>
    </submittedName>
</protein>
<dbReference type="EMBL" id="BMZO01000011">
    <property type="protein sequence ID" value="GHC79612.1"/>
    <property type="molecule type" value="Genomic_DNA"/>
</dbReference>
<reference evidence="1" key="2">
    <citation type="submission" date="2020-09" db="EMBL/GenBank/DDBJ databases">
        <authorList>
            <person name="Sun Q."/>
            <person name="Kim S."/>
        </authorList>
    </citation>
    <scope>NUCLEOTIDE SEQUENCE</scope>
    <source>
        <strain evidence="1">KCTC 42097</strain>
    </source>
</reference>
<dbReference type="Proteomes" id="UP000641137">
    <property type="component" value="Unassembled WGS sequence"/>
</dbReference>
<organism evidence="1 2">
    <name type="scientific">Limoniibacter endophyticus</name>
    <dbReference type="NCBI Taxonomy" id="1565040"/>
    <lineage>
        <taxon>Bacteria</taxon>
        <taxon>Pseudomonadati</taxon>
        <taxon>Pseudomonadota</taxon>
        <taxon>Alphaproteobacteria</taxon>
        <taxon>Hyphomicrobiales</taxon>
        <taxon>Bartonellaceae</taxon>
        <taxon>Limoniibacter</taxon>
    </lineage>
</organism>
<reference evidence="1" key="1">
    <citation type="journal article" date="2014" name="Int. J. Syst. Evol. Microbiol.">
        <title>Complete genome sequence of Corynebacterium casei LMG S-19264T (=DSM 44701T), isolated from a smear-ripened cheese.</title>
        <authorList>
            <consortium name="US DOE Joint Genome Institute (JGI-PGF)"/>
            <person name="Walter F."/>
            <person name="Albersmeier A."/>
            <person name="Kalinowski J."/>
            <person name="Ruckert C."/>
        </authorList>
    </citation>
    <scope>NUCLEOTIDE SEQUENCE</scope>
    <source>
        <strain evidence="1">KCTC 42097</strain>
    </source>
</reference>
<sequence>MDVIDPERDYLAGAVSALESPSCLQAFRPDRDEQMAAIEILLSSRLPAELRCQLREFEQSLVLRKDAA</sequence>
<dbReference type="AlphaFoldDB" id="A0A8J3DT24"/>
<evidence type="ECO:0000313" key="2">
    <source>
        <dbReference type="Proteomes" id="UP000641137"/>
    </source>
</evidence>
<comment type="caution">
    <text evidence="1">The sequence shown here is derived from an EMBL/GenBank/DDBJ whole genome shotgun (WGS) entry which is preliminary data.</text>
</comment>
<evidence type="ECO:0000313" key="1">
    <source>
        <dbReference type="EMBL" id="GHC79612.1"/>
    </source>
</evidence>
<proteinExistence type="predicted"/>